<evidence type="ECO:0000313" key="1">
    <source>
        <dbReference type="EMBL" id="CDM34499.1"/>
    </source>
</evidence>
<name>W6QJU8_PENRF</name>
<dbReference type="Proteomes" id="UP000030686">
    <property type="component" value="Unassembled WGS sequence"/>
</dbReference>
<dbReference type="EMBL" id="HG792017">
    <property type="protein sequence ID" value="CDM34499.1"/>
    <property type="molecule type" value="Genomic_DNA"/>
</dbReference>
<dbReference type="AlphaFoldDB" id="W6QJU8"/>
<sequence>MPQSPLHADLVCIHIHTGDADTKSLETFPFDEKFHPTRAHLSVLLVIPFRNYLVGLGRLSINENGNIFRDHPRYKVARYWTLG</sequence>
<proteinExistence type="predicted"/>
<organism evidence="1 2">
    <name type="scientific">Penicillium roqueforti (strain FM164)</name>
    <dbReference type="NCBI Taxonomy" id="1365484"/>
    <lineage>
        <taxon>Eukaryota</taxon>
        <taxon>Fungi</taxon>
        <taxon>Dikarya</taxon>
        <taxon>Ascomycota</taxon>
        <taxon>Pezizomycotina</taxon>
        <taxon>Eurotiomycetes</taxon>
        <taxon>Eurotiomycetidae</taxon>
        <taxon>Eurotiales</taxon>
        <taxon>Aspergillaceae</taxon>
        <taxon>Penicillium</taxon>
    </lineage>
</organism>
<keyword evidence="2" id="KW-1185">Reference proteome</keyword>
<evidence type="ECO:0000313" key="2">
    <source>
        <dbReference type="Proteomes" id="UP000030686"/>
    </source>
</evidence>
<gene>
    <name evidence="1" type="ORF">PROQFM164_S03g001223</name>
</gene>
<accession>W6QJU8</accession>
<protein>
    <submittedName>
        <fullName evidence="1">Genomic scaffold, ProqFM164S03</fullName>
    </submittedName>
</protein>
<reference evidence="1" key="1">
    <citation type="journal article" date="2014" name="Nat. Commun.">
        <title>Multiple recent horizontal transfers of a large genomic region in cheese making fungi.</title>
        <authorList>
            <person name="Cheeseman K."/>
            <person name="Ropars J."/>
            <person name="Renault P."/>
            <person name="Dupont J."/>
            <person name="Gouzy J."/>
            <person name="Branca A."/>
            <person name="Abraham A.L."/>
            <person name="Ceppi M."/>
            <person name="Conseiller E."/>
            <person name="Debuchy R."/>
            <person name="Malagnac F."/>
            <person name="Goarin A."/>
            <person name="Silar P."/>
            <person name="Lacoste S."/>
            <person name="Sallet E."/>
            <person name="Bensimon A."/>
            <person name="Giraud T."/>
            <person name="Brygoo Y."/>
        </authorList>
    </citation>
    <scope>NUCLEOTIDE SEQUENCE [LARGE SCALE GENOMIC DNA]</scope>
    <source>
        <strain evidence="1">FM164</strain>
    </source>
</reference>